<protein>
    <submittedName>
        <fullName evidence="2">Uncharacterized protein</fullName>
    </submittedName>
</protein>
<feature type="transmembrane region" description="Helical" evidence="1">
    <location>
        <begin position="212"/>
        <end position="235"/>
    </location>
</feature>
<feature type="transmembrane region" description="Helical" evidence="1">
    <location>
        <begin position="85"/>
        <end position="102"/>
    </location>
</feature>
<dbReference type="PANTHER" id="PTHR35307:SF9">
    <property type="entry name" value="TRANSMEMBRANE PROTEIN"/>
    <property type="match status" value="1"/>
</dbReference>
<comment type="caution">
    <text evidence="2">The sequence shown here is derived from an EMBL/GenBank/DDBJ whole genome shotgun (WGS) entry which is preliminary data.</text>
</comment>
<keyword evidence="3" id="KW-1185">Reference proteome</keyword>
<feature type="transmembrane region" description="Helical" evidence="1">
    <location>
        <begin position="255"/>
        <end position="279"/>
    </location>
</feature>
<keyword evidence="1" id="KW-0472">Membrane</keyword>
<proteinExistence type="predicted"/>
<gene>
    <name evidence="2" type="ORF">CTI12_AA601400</name>
</gene>
<name>A0A2U1KHM8_ARTAN</name>
<dbReference type="EMBL" id="PKPP01018405">
    <property type="protein sequence ID" value="PWA36287.1"/>
    <property type="molecule type" value="Genomic_DNA"/>
</dbReference>
<keyword evidence="1" id="KW-0812">Transmembrane</keyword>
<feature type="transmembrane region" description="Helical" evidence="1">
    <location>
        <begin position="336"/>
        <end position="358"/>
    </location>
</feature>
<evidence type="ECO:0000313" key="3">
    <source>
        <dbReference type="Proteomes" id="UP000245207"/>
    </source>
</evidence>
<keyword evidence="1" id="KW-1133">Transmembrane helix</keyword>
<dbReference type="Proteomes" id="UP000245207">
    <property type="component" value="Unassembled WGS sequence"/>
</dbReference>
<feature type="transmembrane region" description="Helical" evidence="1">
    <location>
        <begin position="114"/>
        <end position="135"/>
    </location>
</feature>
<dbReference type="AlphaFoldDB" id="A0A2U1KHM8"/>
<accession>A0A2U1KHM8</accession>
<feature type="transmembrane region" description="Helical" evidence="1">
    <location>
        <begin position="141"/>
        <end position="161"/>
    </location>
</feature>
<sequence>MAFDSIKDVTPFLGAYFATAVIICAVLVTADIVKGCQKRKLWIPGRYLNGNAISISLMSSGLTILLDLSSDVENYSINTSTSTGLLFMGVMVSYLHLSLATKSPKELWSRTSSLLVPSMVLIFNKSIILFVHGYAPFSPSFLLLVMVFVSPVTVSLMVPSLNRRANFRFNQLAMIRNPYSQPQTRYFSPRIQELTFETKKYWVMAQTADPEFLLACCPISYFVSLSSILFCYLQRHVFIAPFVKGRQYWHDVSDYRWGIKLLLLALAVGSLVGSMALFLRSLVLTYHSTPSERFIIPLRVDKHWVKQLEEWREDYSLVAYLPGQNTKRAFHFLQKYILYVVEAFHRLFMSFFEILFLIHASLSGPLLRICYKSLLTILRIQDNDQNNTDSDDEVYFRFAIQVDEITRPSKRYIKRCINQIDQVIRGSQNTRQVEFLSFLCHSSPGFTGVFEYDSHTDSGTHQTCWSLVVATLTGVAIANPAITQEVKDSLTACVREGLKFVVAIEKERCTDHISVLAQRASTQIWSQVDLFHQWCEFDLQTNEDESYMGFLERLRNECANIEGTIDGEQMGMVEDEQTVSKYIVSRCLHQISKTMLDRLRDPENQTILQGHFEDTRQHIADVMCACFTNIPSLIELKCHEVATDKREKSILMAAQLLASSKDILPVLENREVPVNLNSMAYINEWRAGRSSSGAS</sequence>
<reference evidence="2 3" key="1">
    <citation type="journal article" date="2018" name="Mol. Plant">
        <title>The genome of Artemisia annua provides insight into the evolution of Asteraceae family and artemisinin biosynthesis.</title>
        <authorList>
            <person name="Shen Q."/>
            <person name="Zhang L."/>
            <person name="Liao Z."/>
            <person name="Wang S."/>
            <person name="Yan T."/>
            <person name="Shi P."/>
            <person name="Liu M."/>
            <person name="Fu X."/>
            <person name="Pan Q."/>
            <person name="Wang Y."/>
            <person name="Lv Z."/>
            <person name="Lu X."/>
            <person name="Zhang F."/>
            <person name="Jiang W."/>
            <person name="Ma Y."/>
            <person name="Chen M."/>
            <person name="Hao X."/>
            <person name="Li L."/>
            <person name="Tang Y."/>
            <person name="Lv G."/>
            <person name="Zhou Y."/>
            <person name="Sun X."/>
            <person name="Brodelius P.E."/>
            <person name="Rose J.K.C."/>
            <person name="Tang K."/>
        </authorList>
    </citation>
    <scope>NUCLEOTIDE SEQUENCE [LARGE SCALE GENOMIC DNA]</scope>
    <source>
        <strain evidence="3">cv. Huhao1</strain>
        <tissue evidence="2">Leaf</tissue>
    </source>
</reference>
<feature type="transmembrane region" description="Helical" evidence="1">
    <location>
        <begin position="45"/>
        <end position="65"/>
    </location>
</feature>
<feature type="transmembrane region" description="Helical" evidence="1">
    <location>
        <begin position="12"/>
        <end position="33"/>
    </location>
</feature>
<evidence type="ECO:0000256" key="1">
    <source>
        <dbReference type="SAM" id="Phobius"/>
    </source>
</evidence>
<dbReference type="PANTHER" id="PTHR35307">
    <property type="entry name" value="PROTEIN, PUTATIVE-RELATED"/>
    <property type="match status" value="1"/>
</dbReference>
<evidence type="ECO:0000313" key="2">
    <source>
        <dbReference type="EMBL" id="PWA36287.1"/>
    </source>
</evidence>
<organism evidence="2 3">
    <name type="scientific">Artemisia annua</name>
    <name type="common">Sweet wormwood</name>
    <dbReference type="NCBI Taxonomy" id="35608"/>
    <lineage>
        <taxon>Eukaryota</taxon>
        <taxon>Viridiplantae</taxon>
        <taxon>Streptophyta</taxon>
        <taxon>Embryophyta</taxon>
        <taxon>Tracheophyta</taxon>
        <taxon>Spermatophyta</taxon>
        <taxon>Magnoliopsida</taxon>
        <taxon>eudicotyledons</taxon>
        <taxon>Gunneridae</taxon>
        <taxon>Pentapetalae</taxon>
        <taxon>asterids</taxon>
        <taxon>campanulids</taxon>
        <taxon>Asterales</taxon>
        <taxon>Asteraceae</taxon>
        <taxon>Asteroideae</taxon>
        <taxon>Anthemideae</taxon>
        <taxon>Artemisiinae</taxon>
        <taxon>Artemisia</taxon>
    </lineage>
</organism>